<dbReference type="HOGENOM" id="CLU_678400_0_0_1"/>
<keyword evidence="2" id="KW-1003">Cell membrane</keyword>
<reference evidence="8 10" key="1">
    <citation type="submission" date="2008-03" db="EMBL/GenBank/DDBJ databases">
        <title>Annotation of Ixodes scapularis.</title>
        <authorList>
            <consortium name="Ixodes scapularis Genome Project Consortium"/>
            <person name="Caler E."/>
            <person name="Hannick L.I."/>
            <person name="Bidwell S."/>
            <person name="Joardar V."/>
            <person name="Thiagarajan M."/>
            <person name="Amedeo P."/>
            <person name="Galinsky K.J."/>
            <person name="Schobel S."/>
            <person name="Inman J."/>
            <person name="Hostetler J."/>
            <person name="Miller J."/>
            <person name="Hammond M."/>
            <person name="Megy K."/>
            <person name="Lawson D."/>
            <person name="Kodira C."/>
            <person name="Sutton G."/>
            <person name="Meyer J."/>
            <person name="Hill C.A."/>
            <person name="Birren B."/>
            <person name="Nene V."/>
            <person name="Collins F."/>
            <person name="Alarcon-Chaidez F."/>
            <person name="Wikel S."/>
            <person name="Strausberg R."/>
        </authorList>
    </citation>
    <scope>NUCLEOTIDE SEQUENCE [LARGE SCALE GENOMIC DNA]</scope>
    <source>
        <strain evidence="10">Wikel</strain>
        <strain evidence="8">Wikel colony</strain>
    </source>
</reference>
<reference evidence="9" key="2">
    <citation type="submission" date="2020-05" db="UniProtKB">
        <authorList>
            <consortium name="EnsemblMetazoa"/>
        </authorList>
    </citation>
    <scope>IDENTIFICATION</scope>
    <source>
        <strain evidence="9">wikel</strain>
    </source>
</reference>
<dbReference type="GO" id="GO:0005886">
    <property type="term" value="C:plasma membrane"/>
    <property type="evidence" value="ECO:0007669"/>
    <property type="project" value="UniProtKB-SubCell"/>
</dbReference>
<protein>
    <submittedName>
        <fullName evidence="8 9">Uncharacterized protein</fullName>
    </submittedName>
</protein>
<feature type="transmembrane region" description="Helical" evidence="7">
    <location>
        <begin position="253"/>
        <end position="277"/>
    </location>
</feature>
<dbReference type="EnsemblMetazoa" id="ISCW006130-RA">
    <property type="protein sequence ID" value="ISCW006130-PA"/>
    <property type="gene ID" value="ISCW006130"/>
</dbReference>
<evidence type="ECO:0000256" key="3">
    <source>
        <dbReference type="ARBA" id="ARBA00022692"/>
    </source>
</evidence>
<dbReference type="EMBL" id="DS740051">
    <property type="protein sequence ID" value="EEC07416.1"/>
    <property type="molecule type" value="Genomic_DNA"/>
</dbReference>
<gene>
    <name evidence="8" type="ORF">IscW_ISCW006130</name>
</gene>
<keyword evidence="3 7" id="KW-0812">Transmembrane</keyword>
<feature type="transmembrane region" description="Helical" evidence="7">
    <location>
        <begin position="9"/>
        <end position="28"/>
    </location>
</feature>
<evidence type="ECO:0000256" key="7">
    <source>
        <dbReference type="SAM" id="Phobius"/>
    </source>
</evidence>
<dbReference type="InParanoid" id="B7PLE4"/>
<keyword evidence="5 7" id="KW-0472">Membrane</keyword>
<dbReference type="PaxDb" id="6945-B7PLE4"/>
<dbReference type="GO" id="GO:0050909">
    <property type="term" value="P:sensory perception of taste"/>
    <property type="evidence" value="ECO:0007669"/>
    <property type="project" value="InterPro"/>
</dbReference>
<evidence type="ECO:0000313" key="9">
    <source>
        <dbReference type="EnsemblMetazoa" id="ISCW006130-PA"/>
    </source>
</evidence>
<evidence type="ECO:0000256" key="6">
    <source>
        <dbReference type="ARBA" id="ARBA00023170"/>
    </source>
</evidence>
<dbReference type="Pfam" id="PF08395">
    <property type="entry name" value="7tm_7"/>
    <property type="match status" value="1"/>
</dbReference>
<feature type="transmembrane region" description="Helical" evidence="7">
    <location>
        <begin position="74"/>
        <end position="93"/>
    </location>
</feature>
<feature type="transmembrane region" description="Helical" evidence="7">
    <location>
        <begin position="171"/>
        <end position="189"/>
    </location>
</feature>
<feature type="transmembrane region" description="Helical" evidence="7">
    <location>
        <begin position="136"/>
        <end position="159"/>
    </location>
</feature>
<dbReference type="FunCoup" id="B7PLE4">
    <property type="interactions" value="33"/>
</dbReference>
<keyword evidence="10" id="KW-1185">Reference proteome</keyword>
<dbReference type="VEuPathDB" id="VectorBase:ISCI006130"/>
<dbReference type="PANTHER" id="PTHR21421">
    <property type="entry name" value="GUSTATORY RECEPTOR"/>
    <property type="match status" value="1"/>
</dbReference>
<keyword evidence="4 7" id="KW-1133">Transmembrane helix</keyword>
<dbReference type="InterPro" id="IPR013604">
    <property type="entry name" value="7TM_chemorcpt"/>
</dbReference>
<evidence type="ECO:0000256" key="2">
    <source>
        <dbReference type="ARBA" id="ARBA00022475"/>
    </source>
</evidence>
<dbReference type="GO" id="GO:0038023">
    <property type="term" value="F:signaling receptor activity"/>
    <property type="evidence" value="ECO:0007669"/>
    <property type="project" value="UniProtKB-ARBA"/>
</dbReference>
<name>B7PLE4_IXOSC</name>
<dbReference type="GO" id="GO:0051606">
    <property type="term" value="P:detection of stimulus"/>
    <property type="evidence" value="ECO:0007669"/>
    <property type="project" value="UniProtKB-ARBA"/>
</dbReference>
<dbReference type="Proteomes" id="UP000001555">
    <property type="component" value="Unassembled WGS sequence"/>
</dbReference>
<dbReference type="EMBL" id="ABJB010867641">
    <property type="status" value="NOT_ANNOTATED_CDS"/>
    <property type="molecule type" value="Genomic_DNA"/>
</dbReference>
<sequence>MSSFMQRQFVPYAILCRLGGCFYIQNFRKPLENAEVTWKTLYTVYSALIVSFFFAFEMSSIIKISFVFRDLSRAFTASLMLLLRCMLCLKILVNTATMATGSSRLLEFFEKSSTYETISGFSPASRGVRGLWRHRWSFFCRSLVVLGVISTYVMLTMYFTVSLMKLLPANLRFLGIPSGVLFGVNYILYDALPYMVLRSCSAVLVDYLQAQLKSFESCCKSRSARCDRQLPRQLEVIRYNLGVIRDLKDSFNAIWHVPLAAMSAGLILLVCVVWYAIFYEGLFAPQITLSASYCLYSSFAFIDMACVSQALTDEAQKLKNVTKIAFTFEVTDGYTQQLRYLHETIDPDDMCLSGGGFFRLNKSLLVSMAGTMITYTVIISQTSDGLTNNATPTN</sequence>
<dbReference type="PANTHER" id="PTHR21421:SF29">
    <property type="entry name" value="GUSTATORY RECEPTOR 5A FOR TREHALOSE-RELATED"/>
    <property type="match status" value="1"/>
</dbReference>
<evidence type="ECO:0000313" key="8">
    <source>
        <dbReference type="EMBL" id="EEC07416.1"/>
    </source>
</evidence>
<evidence type="ECO:0000256" key="4">
    <source>
        <dbReference type="ARBA" id="ARBA00022989"/>
    </source>
</evidence>
<proteinExistence type="predicted"/>
<accession>B7PLE4</accession>
<organism>
    <name type="scientific">Ixodes scapularis</name>
    <name type="common">Black-legged tick</name>
    <name type="synonym">Deer tick</name>
    <dbReference type="NCBI Taxonomy" id="6945"/>
    <lineage>
        <taxon>Eukaryota</taxon>
        <taxon>Metazoa</taxon>
        <taxon>Ecdysozoa</taxon>
        <taxon>Arthropoda</taxon>
        <taxon>Chelicerata</taxon>
        <taxon>Arachnida</taxon>
        <taxon>Acari</taxon>
        <taxon>Parasitiformes</taxon>
        <taxon>Ixodida</taxon>
        <taxon>Ixodoidea</taxon>
        <taxon>Ixodidae</taxon>
        <taxon>Ixodinae</taxon>
        <taxon>Ixodes</taxon>
    </lineage>
</organism>
<dbReference type="GO" id="GO:0007606">
    <property type="term" value="P:sensory perception of chemical stimulus"/>
    <property type="evidence" value="ECO:0000318"/>
    <property type="project" value="GO_Central"/>
</dbReference>
<keyword evidence="6" id="KW-0675">Receptor</keyword>
<evidence type="ECO:0000313" key="10">
    <source>
        <dbReference type="Proteomes" id="UP000001555"/>
    </source>
</evidence>
<evidence type="ECO:0000256" key="1">
    <source>
        <dbReference type="ARBA" id="ARBA00004651"/>
    </source>
</evidence>
<evidence type="ECO:0000256" key="5">
    <source>
        <dbReference type="ARBA" id="ARBA00023136"/>
    </source>
</evidence>
<feature type="transmembrane region" description="Helical" evidence="7">
    <location>
        <begin position="40"/>
        <end position="62"/>
    </location>
</feature>
<comment type="subcellular location">
    <subcellularLocation>
        <location evidence="1">Cell membrane</location>
        <topology evidence="1">Multi-pass membrane protein</topology>
    </subcellularLocation>
</comment>
<dbReference type="AlphaFoldDB" id="B7PLE4"/>
<dbReference type="VEuPathDB" id="VectorBase:ISCW006130"/>